<name>A0A2K2DAZ2_BRADI</name>
<dbReference type="EnsemblPlants" id="PNT71454">
    <property type="protein sequence ID" value="PNT71454"/>
    <property type="gene ID" value="BRADI_2g27781v3"/>
</dbReference>
<organism evidence="2">
    <name type="scientific">Brachypodium distachyon</name>
    <name type="common">Purple false brome</name>
    <name type="synonym">Trachynia distachya</name>
    <dbReference type="NCBI Taxonomy" id="15368"/>
    <lineage>
        <taxon>Eukaryota</taxon>
        <taxon>Viridiplantae</taxon>
        <taxon>Streptophyta</taxon>
        <taxon>Embryophyta</taxon>
        <taxon>Tracheophyta</taxon>
        <taxon>Spermatophyta</taxon>
        <taxon>Magnoliopsida</taxon>
        <taxon>Liliopsida</taxon>
        <taxon>Poales</taxon>
        <taxon>Poaceae</taxon>
        <taxon>BOP clade</taxon>
        <taxon>Pooideae</taxon>
        <taxon>Stipodae</taxon>
        <taxon>Brachypodieae</taxon>
        <taxon>Brachypodium</taxon>
    </lineage>
</organism>
<evidence type="ECO:0000256" key="1">
    <source>
        <dbReference type="SAM" id="MobiDB-lite"/>
    </source>
</evidence>
<reference evidence="2 3" key="1">
    <citation type="journal article" date="2010" name="Nature">
        <title>Genome sequencing and analysis of the model grass Brachypodium distachyon.</title>
        <authorList>
            <consortium name="International Brachypodium Initiative"/>
        </authorList>
    </citation>
    <scope>NUCLEOTIDE SEQUENCE [LARGE SCALE GENOMIC DNA]</scope>
    <source>
        <strain evidence="2 3">Bd21</strain>
    </source>
</reference>
<dbReference type="AlphaFoldDB" id="A0A2K2DAZ2"/>
<feature type="compositionally biased region" description="Polar residues" evidence="1">
    <location>
        <begin position="39"/>
        <end position="49"/>
    </location>
</feature>
<evidence type="ECO:0000313" key="3">
    <source>
        <dbReference type="EnsemblPlants" id="PNT71454"/>
    </source>
</evidence>
<reference evidence="3" key="3">
    <citation type="submission" date="2018-08" db="UniProtKB">
        <authorList>
            <consortium name="EnsemblPlants"/>
        </authorList>
    </citation>
    <scope>IDENTIFICATION</scope>
    <source>
        <strain evidence="3">cv. Bd21</strain>
    </source>
</reference>
<dbReference type="Proteomes" id="UP000008810">
    <property type="component" value="Chromosome 2"/>
</dbReference>
<proteinExistence type="predicted"/>
<reference evidence="2" key="2">
    <citation type="submission" date="2017-06" db="EMBL/GenBank/DDBJ databases">
        <title>WGS assembly of Brachypodium distachyon.</title>
        <authorList>
            <consortium name="The International Brachypodium Initiative"/>
            <person name="Lucas S."/>
            <person name="Harmon-Smith M."/>
            <person name="Lail K."/>
            <person name="Tice H."/>
            <person name="Grimwood J."/>
            <person name="Bruce D."/>
            <person name="Barry K."/>
            <person name="Shu S."/>
            <person name="Lindquist E."/>
            <person name="Wang M."/>
            <person name="Pitluck S."/>
            <person name="Vogel J.P."/>
            <person name="Garvin D.F."/>
            <person name="Mockler T.C."/>
            <person name="Schmutz J."/>
            <person name="Rokhsar D."/>
            <person name="Bevan M.W."/>
        </authorList>
    </citation>
    <scope>NUCLEOTIDE SEQUENCE</scope>
    <source>
        <strain evidence="2">Bd21</strain>
    </source>
</reference>
<feature type="region of interest" description="Disordered" evidence="1">
    <location>
        <begin position="1"/>
        <end position="52"/>
    </location>
</feature>
<dbReference type="InParanoid" id="A0A2K2DAZ2"/>
<gene>
    <name evidence="2" type="ORF">BRADI_2g27781v3</name>
</gene>
<dbReference type="EMBL" id="CM000881">
    <property type="protein sequence ID" value="PNT71454.1"/>
    <property type="molecule type" value="Genomic_DNA"/>
</dbReference>
<sequence>MMDPTPGAAAGRHDDRHPLQPGPRVCEFPDAPGRRRRLSTNQHPPSTGNGDVYDHSIDIQTAEFGIPIPNSQFLPPISTSKRGVTESSTASWHNSGHAYFLHQAAGKESSSSSHQVVNSSEQIHLSGNKRTPLKIFILQRPPPTAHDAQYALDAWMLADGF</sequence>
<evidence type="ECO:0000313" key="4">
    <source>
        <dbReference type="Proteomes" id="UP000008810"/>
    </source>
</evidence>
<dbReference type="Gramene" id="PNT71454">
    <property type="protein sequence ID" value="PNT71454"/>
    <property type="gene ID" value="BRADI_2g27781v3"/>
</dbReference>
<protein>
    <submittedName>
        <fullName evidence="2 3">Uncharacterized protein</fullName>
    </submittedName>
</protein>
<accession>A0A2K2DAZ2</accession>
<evidence type="ECO:0000313" key="2">
    <source>
        <dbReference type="EMBL" id="PNT71454.1"/>
    </source>
</evidence>
<keyword evidence="4" id="KW-1185">Reference proteome</keyword>